<accession>A0A9X3TW73</accession>
<dbReference type="RefSeq" id="WP_274942555.1">
    <property type="nucleotide sequence ID" value="NZ_JANWOI010000001.1"/>
</dbReference>
<name>A0A9X3TW73_9PROT</name>
<gene>
    <name evidence="1" type="ORF">NYP16_02630</name>
</gene>
<evidence type="ECO:0000313" key="2">
    <source>
        <dbReference type="Proteomes" id="UP001141619"/>
    </source>
</evidence>
<evidence type="ECO:0000313" key="1">
    <source>
        <dbReference type="EMBL" id="MDA5192854.1"/>
    </source>
</evidence>
<dbReference type="AlphaFoldDB" id="A0A9X3TW73"/>
<comment type="caution">
    <text evidence="1">The sequence shown here is derived from an EMBL/GenBank/DDBJ whole genome shotgun (WGS) entry which is preliminary data.</text>
</comment>
<proteinExistence type="predicted"/>
<reference evidence="1" key="2">
    <citation type="journal article" date="2023" name="Syst. Appl. Microbiol.">
        <title>Govania unica gen. nov., sp. nov., a rare biosphere bacterium that represents a novel family in the class Alphaproteobacteria.</title>
        <authorList>
            <person name="Vandamme P."/>
            <person name="Peeters C."/>
            <person name="Hettiarachchi A."/>
            <person name="Cnockaert M."/>
            <person name="Carlier A."/>
        </authorList>
    </citation>
    <scope>NUCLEOTIDE SEQUENCE</scope>
    <source>
        <strain evidence="1">LMG 31809</strain>
    </source>
</reference>
<dbReference type="Proteomes" id="UP001141619">
    <property type="component" value="Unassembled WGS sequence"/>
</dbReference>
<keyword evidence="2" id="KW-1185">Reference proteome</keyword>
<sequence>METGNNNQDVSIKAVQAAICQEKDISPFLDEICKNPETLFEKLTALLEYTVNKRDVSNAQLILSYLNQYFHNCIETNRSAFLLPLSWQINKIEAYLVTYDWSFAFGFLAGPTFEDRPKKWPNFNGPYIDPIYKLCENSGILYKDYIMYDHVFFQVLKLHQSLILIESVIPTPHRLTNQISEDLENYLKLFADMLSEMEGDKEIHYQMVNSCIHKIKNFKEKVKVPSLYNLSLMTILRDAYENNDYSDLAEYLNAATPYPIEIFFCMLLSSPNPPNLLALNVWIAAYHHTRPNPEEFSGLINAMWSVCFPDTEYPFSRYPH</sequence>
<dbReference type="EMBL" id="JANWOI010000001">
    <property type="protein sequence ID" value="MDA5192854.1"/>
    <property type="molecule type" value="Genomic_DNA"/>
</dbReference>
<reference evidence="1" key="1">
    <citation type="submission" date="2022-08" db="EMBL/GenBank/DDBJ databases">
        <authorList>
            <person name="Vandamme P."/>
            <person name="Hettiarachchi A."/>
            <person name="Peeters C."/>
            <person name="Cnockaert M."/>
            <person name="Carlier A."/>
        </authorList>
    </citation>
    <scope>NUCLEOTIDE SEQUENCE</scope>
    <source>
        <strain evidence="1">LMG 31809</strain>
    </source>
</reference>
<organism evidence="1 2">
    <name type="scientific">Govanella unica</name>
    <dbReference type="NCBI Taxonomy" id="2975056"/>
    <lineage>
        <taxon>Bacteria</taxon>
        <taxon>Pseudomonadati</taxon>
        <taxon>Pseudomonadota</taxon>
        <taxon>Alphaproteobacteria</taxon>
        <taxon>Emcibacterales</taxon>
        <taxon>Govanellaceae</taxon>
        <taxon>Govanella</taxon>
    </lineage>
</organism>
<protein>
    <submittedName>
        <fullName evidence="1">Uncharacterized protein</fullName>
    </submittedName>
</protein>